<name>A0A1X7LK17_9BURK</name>
<dbReference type="AlphaFoldDB" id="A0A1X7LK17"/>
<sequence>MKFSMLLPQFPHAQESRVHSDALLELQARESYRGSHHLAALWQRLKTLVS</sequence>
<evidence type="ECO:0000313" key="1">
    <source>
        <dbReference type="EMBL" id="SMG53673.1"/>
    </source>
</evidence>
<gene>
    <name evidence="1" type="ORF">SAMN06265784_106205</name>
</gene>
<protein>
    <submittedName>
        <fullName evidence="1">Uncharacterized protein</fullName>
    </submittedName>
</protein>
<dbReference type="EMBL" id="FXAT01000006">
    <property type="protein sequence ID" value="SMG53673.1"/>
    <property type="molecule type" value="Genomic_DNA"/>
</dbReference>
<reference evidence="2" key="1">
    <citation type="submission" date="2017-04" db="EMBL/GenBank/DDBJ databases">
        <authorList>
            <person name="Varghese N."/>
            <person name="Submissions S."/>
        </authorList>
    </citation>
    <scope>NUCLEOTIDE SEQUENCE [LARGE SCALE GENOMIC DNA]</scope>
    <source>
        <strain evidence="2">LMG 29540</strain>
    </source>
</reference>
<keyword evidence="2" id="KW-1185">Reference proteome</keyword>
<dbReference type="RefSeq" id="WP_167387531.1">
    <property type="nucleotide sequence ID" value="NZ_FXAT01000006.1"/>
</dbReference>
<accession>A0A1X7LK17</accession>
<evidence type="ECO:0000313" key="2">
    <source>
        <dbReference type="Proteomes" id="UP000193228"/>
    </source>
</evidence>
<proteinExistence type="predicted"/>
<dbReference type="Proteomes" id="UP000193228">
    <property type="component" value="Unassembled WGS sequence"/>
</dbReference>
<organism evidence="1 2">
    <name type="scientific">Paraburkholderia susongensis</name>
    <dbReference type="NCBI Taxonomy" id="1515439"/>
    <lineage>
        <taxon>Bacteria</taxon>
        <taxon>Pseudomonadati</taxon>
        <taxon>Pseudomonadota</taxon>
        <taxon>Betaproteobacteria</taxon>
        <taxon>Burkholderiales</taxon>
        <taxon>Burkholderiaceae</taxon>
        <taxon>Paraburkholderia</taxon>
    </lineage>
</organism>